<dbReference type="SUPFAM" id="SSF48452">
    <property type="entry name" value="TPR-like"/>
    <property type="match status" value="1"/>
</dbReference>
<dbReference type="STRING" id="1702214.AL399_06300"/>
<evidence type="ECO:0000256" key="6">
    <source>
        <dbReference type="ARBA" id="ARBA00022989"/>
    </source>
</evidence>
<evidence type="ECO:0000313" key="9">
    <source>
        <dbReference type="EMBL" id="KQM08636.1"/>
    </source>
</evidence>
<keyword evidence="6 8" id="KW-1133">Transmembrane helix</keyword>
<dbReference type="SMART" id="SM00028">
    <property type="entry name" value="TPR"/>
    <property type="match status" value="3"/>
</dbReference>
<feature type="transmembrane region" description="Helical" evidence="8">
    <location>
        <begin position="90"/>
        <end position="111"/>
    </location>
</feature>
<evidence type="ECO:0000256" key="4">
    <source>
        <dbReference type="ARBA" id="ARBA00022679"/>
    </source>
</evidence>
<dbReference type="PATRIC" id="fig|1702214.3.peg.555"/>
<proteinExistence type="predicted"/>
<keyword evidence="4" id="KW-0808">Transferase</keyword>
<keyword evidence="5 8" id="KW-0812">Transmembrane</keyword>
<dbReference type="GO" id="GO:0016763">
    <property type="term" value="F:pentosyltransferase activity"/>
    <property type="evidence" value="ECO:0007669"/>
    <property type="project" value="TreeGrafter"/>
</dbReference>
<dbReference type="Pfam" id="PF13181">
    <property type="entry name" value="TPR_8"/>
    <property type="match status" value="1"/>
</dbReference>
<evidence type="ECO:0000256" key="1">
    <source>
        <dbReference type="ARBA" id="ARBA00004651"/>
    </source>
</evidence>
<evidence type="ECO:0000256" key="5">
    <source>
        <dbReference type="ARBA" id="ARBA00022692"/>
    </source>
</evidence>
<evidence type="ECO:0000313" key="10">
    <source>
        <dbReference type="Proteomes" id="UP000054172"/>
    </source>
</evidence>
<sequence>MGLHLILALLLFDPKVSIGGDDSWYVLAAKDFWDGLAYPGWHGALYPIVLSPLVAIFGMAIPLFKVISICFVLGSIFLLSKAFRGKIHPLAWLGGLLIYAVSTPVVVLSGTTYSEPLFLLLQAWVFYALFKVEEGERRLAPCATATADTPQVLTGNAAAEYPSTKVWGREWWLRILWLGLSIFLLSMVRNVGYGALIAVVVYLLVFGRRWRTALATLGVFAVLQVLLSLYKRLVWGSTGVSFAGQWEHMMQIDFYNASAGQEDLKGLLIRFVENCHQYLSYHLMQLLGLPINQNSWAIMVVVVALLLIVLFRKPRLSRTLWFTAFYLASMLGITFITQQVAWNQIRLVLVFLPLLLFYLYDALLGVKSQAMQTVLRYAIIAFTGIAAIGNLAGDLKQVRPAVLHANLSGDRYRGLTPDWDSYLRTCAWVGEHIPDSVVVACRKPNNARIYGDRPFFGIFKVPSYNADTVRMFLDSNRIDYVVVGHLRKYTEQRTSEYINTMHITLAVVLRYKPDLLELVHAEGRDEPTYLFRLHREPPDPSSPAYRARLEAGLMVDPENAEALHKLGMFSIDEGDPNAAYTYAERAIRLYQREKVEPPYPLMELLGIALYGKGDVKSAVNVFRKVAEEHPEQPNAWRNLGLAYQKLGLPQGKEYLAKAERMRQERERP</sequence>
<feature type="transmembrane region" description="Helical" evidence="8">
    <location>
        <begin position="212"/>
        <end position="230"/>
    </location>
</feature>
<feature type="transmembrane region" description="Helical" evidence="8">
    <location>
        <begin position="175"/>
        <end position="205"/>
    </location>
</feature>
<evidence type="ECO:0000256" key="2">
    <source>
        <dbReference type="ARBA" id="ARBA00022475"/>
    </source>
</evidence>
<dbReference type="Gene3D" id="1.25.40.10">
    <property type="entry name" value="Tetratricopeptide repeat domain"/>
    <property type="match status" value="1"/>
</dbReference>
<feature type="transmembrane region" description="Helical" evidence="8">
    <location>
        <begin position="53"/>
        <end position="78"/>
    </location>
</feature>
<feature type="transmembrane region" description="Helical" evidence="8">
    <location>
        <begin position="294"/>
        <end position="312"/>
    </location>
</feature>
<comment type="caution">
    <text evidence="9">The sequence shown here is derived from an EMBL/GenBank/DDBJ whole genome shotgun (WGS) entry which is preliminary data.</text>
</comment>
<dbReference type="InterPro" id="IPR050297">
    <property type="entry name" value="LipidA_mod_glycosyltrf_83"/>
</dbReference>
<reference evidence="9" key="1">
    <citation type="submission" date="2015-08" db="EMBL/GenBank/DDBJ databases">
        <title>Candidatus Bacteriodes Periocalifornicus.</title>
        <authorList>
            <person name="McLean J.S."/>
            <person name="Kelley S."/>
        </authorList>
    </citation>
    <scope>NUCLEOTIDE SEQUENCE [LARGE SCALE GENOMIC DNA]</scope>
    <source>
        <strain evidence="9">12B</strain>
    </source>
</reference>
<feature type="transmembrane region" description="Helical" evidence="8">
    <location>
        <begin position="344"/>
        <end position="362"/>
    </location>
</feature>
<keyword evidence="10" id="KW-1185">Reference proteome</keyword>
<keyword evidence="7 8" id="KW-0472">Membrane</keyword>
<dbReference type="AlphaFoldDB" id="A0A0Q4B748"/>
<dbReference type="InterPro" id="IPR011990">
    <property type="entry name" value="TPR-like_helical_dom_sf"/>
</dbReference>
<evidence type="ECO:0000256" key="3">
    <source>
        <dbReference type="ARBA" id="ARBA00022676"/>
    </source>
</evidence>
<feature type="transmembrane region" description="Helical" evidence="8">
    <location>
        <begin position="374"/>
        <end position="393"/>
    </location>
</feature>
<dbReference type="GO" id="GO:0009103">
    <property type="term" value="P:lipopolysaccharide biosynthetic process"/>
    <property type="evidence" value="ECO:0007669"/>
    <property type="project" value="UniProtKB-ARBA"/>
</dbReference>
<dbReference type="GO" id="GO:0005886">
    <property type="term" value="C:plasma membrane"/>
    <property type="evidence" value="ECO:0007669"/>
    <property type="project" value="UniProtKB-SubCell"/>
</dbReference>
<dbReference type="EMBL" id="LIIK01000028">
    <property type="protein sequence ID" value="KQM08636.1"/>
    <property type="molecule type" value="Genomic_DNA"/>
</dbReference>
<keyword evidence="3" id="KW-0328">Glycosyltransferase</keyword>
<evidence type="ECO:0000256" key="7">
    <source>
        <dbReference type="ARBA" id="ARBA00023136"/>
    </source>
</evidence>
<dbReference type="PANTHER" id="PTHR33908:SF11">
    <property type="entry name" value="MEMBRANE PROTEIN"/>
    <property type="match status" value="1"/>
</dbReference>
<feature type="transmembrane region" description="Helical" evidence="8">
    <location>
        <begin position="319"/>
        <end position="338"/>
    </location>
</feature>
<dbReference type="PANTHER" id="PTHR33908">
    <property type="entry name" value="MANNOSYLTRANSFERASE YKCB-RELATED"/>
    <property type="match status" value="1"/>
</dbReference>
<protein>
    <submittedName>
        <fullName evidence="9">Uncharacterized protein</fullName>
    </submittedName>
</protein>
<organism evidence="9 10">
    <name type="scientific">Candidatus [Bacteroides] periocalifornicus</name>
    <dbReference type="NCBI Taxonomy" id="1702214"/>
    <lineage>
        <taxon>Bacteria</taxon>
        <taxon>Pseudomonadati</taxon>
        <taxon>Bacteroidota</taxon>
    </lineage>
</organism>
<gene>
    <name evidence="9" type="ORF">AL399_06300</name>
</gene>
<name>A0A0Q4B748_9BACT</name>
<keyword evidence="2" id="KW-1003">Cell membrane</keyword>
<accession>A0A0Q4B748</accession>
<dbReference type="Proteomes" id="UP000054172">
    <property type="component" value="Unassembled WGS sequence"/>
</dbReference>
<dbReference type="InterPro" id="IPR019734">
    <property type="entry name" value="TPR_rpt"/>
</dbReference>
<comment type="subcellular location">
    <subcellularLocation>
        <location evidence="1">Cell membrane</location>
        <topology evidence="1">Multi-pass membrane protein</topology>
    </subcellularLocation>
</comment>
<evidence type="ECO:0000256" key="8">
    <source>
        <dbReference type="SAM" id="Phobius"/>
    </source>
</evidence>